<evidence type="ECO:0000256" key="4">
    <source>
        <dbReference type="ARBA" id="ARBA00022679"/>
    </source>
</evidence>
<comment type="subcellular location">
    <subcellularLocation>
        <location evidence="1">Cell membrane</location>
    </subcellularLocation>
</comment>
<dbReference type="EMBL" id="ACIL03000009">
    <property type="protein sequence ID" value="ESL03544.1"/>
    <property type="molecule type" value="Genomic_DNA"/>
</dbReference>
<name>V2XMY7_9FIRM</name>
<dbReference type="RefSeq" id="WP_023354136.1">
    <property type="nucleotide sequence ID" value="NZ_KI535367.1"/>
</dbReference>
<sequence>MKAFIVFTRIPVENKTKTRLLPYYTGKQCVGLHTAMLYDMAETIEKLDTSIKTYIYYLPEGDLSILKNIFGEKAEYRKQTGESLGDKMYNAIFEVLSDGAEMVSLSGTDIPELSSTDVEKSFKLLIDKDIVLFPTEDGGYYLVGMKKADKTIFDIEGYGGNNVFEKTAAKIGGLGLSLGVGRVHRDIDTKEDIKAYYEVMRTDENFRKTHTARFLKENKKIGIIIPTYNEEETVVSLQKQLENLRGRCKIVFVDGGSTDKTVELIDTSKYRLLHSKKGRNNQMNLGAESVEADILFFLHCDSILPPNPLEEILDLMEKYRAGCFGIAFKSLSPLMFICRYISNHRVFDRKVMFGDQGIIIEKDLFMEIGMYPDLPIMEDYQLSLTLKEKGIKLGMAKHRIYTSARRFKGGPVRKLKLMWKMNRLRAKYRKGVDIEIISAMYKDVR</sequence>
<gene>
    <name evidence="12" type="ORF">GCWU0000282_001256</name>
</gene>
<evidence type="ECO:0000313" key="12">
    <source>
        <dbReference type="EMBL" id="ESL03544.1"/>
    </source>
</evidence>
<evidence type="ECO:0000313" key="13">
    <source>
        <dbReference type="Proteomes" id="UP000018227"/>
    </source>
</evidence>
<evidence type="ECO:0000259" key="11">
    <source>
        <dbReference type="Pfam" id="PF00535"/>
    </source>
</evidence>
<dbReference type="PANTHER" id="PTHR43646">
    <property type="entry name" value="GLYCOSYLTRANSFERASE"/>
    <property type="match status" value="1"/>
</dbReference>
<proteinExistence type="inferred from homology"/>
<dbReference type="NCBIfam" id="TIGR04282">
    <property type="entry name" value="glyco_like_cofC"/>
    <property type="match status" value="1"/>
</dbReference>
<evidence type="ECO:0000256" key="10">
    <source>
        <dbReference type="ARBA" id="ARBA00040345"/>
    </source>
</evidence>
<dbReference type="GO" id="GO:0016757">
    <property type="term" value="F:glycosyltransferase activity"/>
    <property type="evidence" value="ECO:0007669"/>
    <property type="project" value="UniProtKB-KW"/>
</dbReference>
<keyword evidence="4 12" id="KW-0808">Transferase</keyword>
<evidence type="ECO:0000256" key="3">
    <source>
        <dbReference type="ARBA" id="ARBA00022676"/>
    </source>
</evidence>
<evidence type="ECO:0000256" key="7">
    <source>
        <dbReference type="ARBA" id="ARBA00037281"/>
    </source>
</evidence>
<reference evidence="12 13" key="1">
    <citation type="submission" date="2013-06" db="EMBL/GenBank/DDBJ databases">
        <authorList>
            <person name="Weinstock G."/>
            <person name="Sodergren E."/>
            <person name="Clifton S."/>
            <person name="Fulton L."/>
            <person name="Fulton B."/>
            <person name="Courtney L."/>
            <person name="Fronick C."/>
            <person name="Harrison M."/>
            <person name="Strong C."/>
            <person name="Farmer C."/>
            <person name="Delahaunty K."/>
            <person name="Markovic C."/>
            <person name="Hall O."/>
            <person name="Minx P."/>
            <person name="Tomlinson C."/>
            <person name="Mitreva M."/>
            <person name="Nelson J."/>
            <person name="Hou S."/>
            <person name="Wollam A."/>
            <person name="Pepin K.H."/>
            <person name="Johnson M."/>
            <person name="Bhonagiri V."/>
            <person name="Nash W.E."/>
            <person name="Warren W."/>
            <person name="Chinwalla A."/>
            <person name="Mardis E.R."/>
            <person name="Wilson R.K."/>
        </authorList>
    </citation>
    <scope>NUCLEOTIDE SEQUENCE [LARGE SCALE GENOMIC DNA]</scope>
    <source>
        <strain evidence="12 13">ATCC 51271</strain>
    </source>
</reference>
<comment type="pathway">
    <text evidence="8">Carotenoid biosynthesis; staphyloxanthin biosynthesis; staphyloxanthin from farnesyl diphosphate: step 4/5.</text>
</comment>
<keyword evidence="6" id="KW-0472">Membrane</keyword>
<keyword evidence="13" id="KW-1185">Reference proteome</keyword>
<dbReference type="OrthoDB" id="9810303at2"/>
<dbReference type="eggNOG" id="COG1215">
    <property type="taxonomic scope" value="Bacteria"/>
</dbReference>
<keyword evidence="3" id="KW-0328">Glycosyltransferase</keyword>
<dbReference type="InterPro" id="IPR018641">
    <property type="entry name" value="Trfase_1_rSAM/seldom-assoc"/>
</dbReference>
<keyword evidence="2" id="KW-1003">Cell membrane</keyword>
<keyword evidence="5" id="KW-0125">Carotenoid biosynthesis</keyword>
<dbReference type="NCBIfam" id="TIGR04283">
    <property type="entry name" value="glyco_like_mftF"/>
    <property type="match status" value="1"/>
</dbReference>
<dbReference type="InterPro" id="IPR026461">
    <property type="entry name" value="Trfase_2_rSAM/seldom_assoc"/>
</dbReference>
<dbReference type="Proteomes" id="UP000018227">
    <property type="component" value="Unassembled WGS sequence"/>
</dbReference>
<dbReference type="InterPro" id="IPR029044">
    <property type="entry name" value="Nucleotide-diphossugar_trans"/>
</dbReference>
<dbReference type="PANTHER" id="PTHR43646:SF2">
    <property type="entry name" value="GLYCOSYLTRANSFERASE 2-LIKE DOMAIN-CONTAINING PROTEIN"/>
    <property type="match status" value="1"/>
</dbReference>
<evidence type="ECO:0000256" key="6">
    <source>
        <dbReference type="ARBA" id="ARBA00023136"/>
    </source>
</evidence>
<dbReference type="STRING" id="592026.GCWU0000282_001256"/>
<dbReference type="Pfam" id="PF09837">
    <property type="entry name" value="DUF2064"/>
    <property type="match status" value="1"/>
</dbReference>
<dbReference type="Gene3D" id="3.90.550.10">
    <property type="entry name" value="Spore Coat Polysaccharide Biosynthesis Protein SpsA, Chain A"/>
    <property type="match status" value="1"/>
</dbReference>
<dbReference type="SUPFAM" id="SSF53448">
    <property type="entry name" value="Nucleotide-diphospho-sugar transferases"/>
    <property type="match status" value="2"/>
</dbReference>
<accession>V2XMY7</accession>
<comment type="function">
    <text evidence="7">Catalyzes the glycosylation of 4,4'-diaponeurosporenoate, i.e. the esterification of glucose at the C1'' position with the carboxyl group of 4,4'-diaponeurosporenic acid, to form glycosyl-4,4'-diaponeurosporenoate. This is a step in the biosynthesis of staphyloxanthin, an orange pigment present in most staphylococci strains.</text>
</comment>
<evidence type="ECO:0000256" key="2">
    <source>
        <dbReference type="ARBA" id="ARBA00022475"/>
    </source>
</evidence>
<dbReference type="GO" id="GO:0005886">
    <property type="term" value="C:plasma membrane"/>
    <property type="evidence" value="ECO:0007669"/>
    <property type="project" value="UniProtKB-SubCell"/>
</dbReference>
<organism evidence="12 13">
    <name type="scientific">Catonella morbi ATCC 51271</name>
    <dbReference type="NCBI Taxonomy" id="592026"/>
    <lineage>
        <taxon>Bacteria</taxon>
        <taxon>Bacillati</taxon>
        <taxon>Bacillota</taxon>
        <taxon>Clostridia</taxon>
        <taxon>Lachnospirales</taxon>
        <taxon>Lachnospiraceae</taxon>
        <taxon>Catonella</taxon>
    </lineage>
</organism>
<evidence type="ECO:0000256" key="5">
    <source>
        <dbReference type="ARBA" id="ARBA00022746"/>
    </source>
</evidence>
<dbReference type="AlphaFoldDB" id="V2XMY7"/>
<dbReference type="Pfam" id="PF00535">
    <property type="entry name" value="Glycos_transf_2"/>
    <property type="match status" value="1"/>
</dbReference>
<protein>
    <recommendedName>
        <fullName evidence="10">4,4'-diaponeurosporenoate glycosyltransferase</fullName>
    </recommendedName>
</protein>
<dbReference type="GO" id="GO:0016117">
    <property type="term" value="P:carotenoid biosynthetic process"/>
    <property type="evidence" value="ECO:0007669"/>
    <property type="project" value="UniProtKB-KW"/>
</dbReference>
<comment type="similarity">
    <text evidence="9">Belongs to the glycosyltransferase 2 family. CrtQ subfamily.</text>
</comment>
<evidence type="ECO:0000256" key="9">
    <source>
        <dbReference type="ARBA" id="ARBA00038120"/>
    </source>
</evidence>
<dbReference type="eggNOG" id="COG3222">
    <property type="taxonomic scope" value="Bacteria"/>
</dbReference>
<evidence type="ECO:0000256" key="1">
    <source>
        <dbReference type="ARBA" id="ARBA00004236"/>
    </source>
</evidence>
<evidence type="ECO:0000256" key="8">
    <source>
        <dbReference type="ARBA" id="ARBA00037904"/>
    </source>
</evidence>
<dbReference type="InterPro" id="IPR001173">
    <property type="entry name" value="Glyco_trans_2-like"/>
</dbReference>
<feature type="domain" description="Glycosyltransferase 2-like" evidence="11">
    <location>
        <begin position="223"/>
        <end position="324"/>
    </location>
</feature>
<dbReference type="HOGENOM" id="CLU_617822_0_0_9"/>
<comment type="caution">
    <text evidence="12">The sequence shown here is derived from an EMBL/GenBank/DDBJ whole genome shotgun (WGS) entry which is preliminary data.</text>
</comment>